<dbReference type="InParanoid" id="W7X1F7"/>
<dbReference type="KEGG" id="tet:TTHERM_000316609"/>
<gene>
    <name evidence="1" type="ORF">TTHERM_000316609</name>
</gene>
<organism evidence="1 2">
    <name type="scientific">Tetrahymena thermophila (strain SB210)</name>
    <dbReference type="NCBI Taxonomy" id="312017"/>
    <lineage>
        <taxon>Eukaryota</taxon>
        <taxon>Sar</taxon>
        <taxon>Alveolata</taxon>
        <taxon>Ciliophora</taxon>
        <taxon>Intramacronucleata</taxon>
        <taxon>Oligohymenophorea</taxon>
        <taxon>Hymenostomatida</taxon>
        <taxon>Tetrahymenina</taxon>
        <taxon>Tetrahymenidae</taxon>
        <taxon>Tetrahymena</taxon>
    </lineage>
</organism>
<dbReference type="AlphaFoldDB" id="W7X1F7"/>
<dbReference type="EMBL" id="GG662605">
    <property type="protein sequence ID" value="EWS73075.1"/>
    <property type="molecule type" value="Genomic_DNA"/>
</dbReference>
<protein>
    <submittedName>
        <fullName evidence="1">Uncharacterized protein</fullName>
    </submittedName>
</protein>
<dbReference type="RefSeq" id="XP_012654384.1">
    <property type="nucleotide sequence ID" value="XM_012798930.1"/>
</dbReference>
<dbReference type="Proteomes" id="UP000009168">
    <property type="component" value="Unassembled WGS sequence"/>
</dbReference>
<proteinExistence type="predicted"/>
<sequence length="169" mass="19117">MKQSILIDLRRQPIDYIHANINELLNIQIALSGYGSKLNQQHCNQMNGLKIRQLNYNNQNNILYDATKSSGKKIHFQKKFISSSARSSKAVSPATMEKGSPKLNISLSRVAQHDKSQLNLNNSIQASPVVQSLNRKNLVMHIENCSRSVQLLGSPLKRVIQNLYQYCIN</sequence>
<evidence type="ECO:0000313" key="2">
    <source>
        <dbReference type="Proteomes" id="UP000009168"/>
    </source>
</evidence>
<name>W7X1F7_TETTS</name>
<accession>W7X1F7</accession>
<evidence type="ECO:0000313" key="1">
    <source>
        <dbReference type="EMBL" id="EWS73075.1"/>
    </source>
</evidence>
<reference evidence="2" key="1">
    <citation type="journal article" date="2006" name="PLoS Biol.">
        <title>Macronuclear genome sequence of the ciliate Tetrahymena thermophila, a model eukaryote.</title>
        <authorList>
            <person name="Eisen J.A."/>
            <person name="Coyne R.S."/>
            <person name="Wu M."/>
            <person name="Wu D."/>
            <person name="Thiagarajan M."/>
            <person name="Wortman J.R."/>
            <person name="Badger J.H."/>
            <person name="Ren Q."/>
            <person name="Amedeo P."/>
            <person name="Jones K.M."/>
            <person name="Tallon L.J."/>
            <person name="Delcher A.L."/>
            <person name="Salzberg S.L."/>
            <person name="Silva J.C."/>
            <person name="Haas B.J."/>
            <person name="Majoros W.H."/>
            <person name="Farzad M."/>
            <person name="Carlton J.M."/>
            <person name="Smith R.K. Jr."/>
            <person name="Garg J."/>
            <person name="Pearlman R.E."/>
            <person name="Karrer K.M."/>
            <person name="Sun L."/>
            <person name="Manning G."/>
            <person name="Elde N.C."/>
            <person name="Turkewitz A.P."/>
            <person name="Asai D.J."/>
            <person name="Wilkes D.E."/>
            <person name="Wang Y."/>
            <person name="Cai H."/>
            <person name="Collins K."/>
            <person name="Stewart B.A."/>
            <person name="Lee S.R."/>
            <person name="Wilamowska K."/>
            <person name="Weinberg Z."/>
            <person name="Ruzzo W.L."/>
            <person name="Wloga D."/>
            <person name="Gaertig J."/>
            <person name="Frankel J."/>
            <person name="Tsao C.-C."/>
            <person name="Gorovsky M.A."/>
            <person name="Keeling P.J."/>
            <person name="Waller R.F."/>
            <person name="Patron N.J."/>
            <person name="Cherry J.M."/>
            <person name="Stover N.A."/>
            <person name="Krieger C.J."/>
            <person name="del Toro C."/>
            <person name="Ryder H.F."/>
            <person name="Williamson S.C."/>
            <person name="Barbeau R.A."/>
            <person name="Hamilton E.P."/>
            <person name="Orias E."/>
        </authorList>
    </citation>
    <scope>NUCLEOTIDE SEQUENCE [LARGE SCALE GENOMIC DNA]</scope>
    <source>
        <strain evidence="2">SB210</strain>
    </source>
</reference>
<dbReference type="GeneID" id="24438405"/>
<keyword evidence="2" id="KW-1185">Reference proteome</keyword>